<protein>
    <recommendedName>
        <fullName evidence="2">5'-3' DNA helicase ZGRF1-like N-terminal domain-containing protein</fullName>
    </recommendedName>
</protein>
<dbReference type="AlphaFoldDB" id="A0AAV9BDW8"/>
<evidence type="ECO:0000259" key="2">
    <source>
        <dbReference type="Pfam" id="PF10382"/>
    </source>
</evidence>
<dbReference type="GO" id="GO:0005634">
    <property type="term" value="C:nucleus"/>
    <property type="evidence" value="ECO:0007669"/>
    <property type="project" value="TreeGrafter"/>
</dbReference>
<feature type="domain" description="5'-3' DNA helicase ZGRF1-like N-terminal" evidence="2">
    <location>
        <begin position="8"/>
        <end position="77"/>
    </location>
</feature>
<dbReference type="EMBL" id="JAUJYN010000003">
    <property type="protein sequence ID" value="KAK1274811.1"/>
    <property type="molecule type" value="Genomic_DNA"/>
</dbReference>
<evidence type="ECO:0000256" key="1">
    <source>
        <dbReference type="SAM" id="MobiDB-lite"/>
    </source>
</evidence>
<dbReference type="Proteomes" id="UP001179952">
    <property type="component" value="Unassembled WGS sequence"/>
</dbReference>
<feature type="compositionally biased region" description="Basic and acidic residues" evidence="1">
    <location>
        <begin position="255"/>
        <end position="275"/>
    </location>
</feature>
<feature type="domain" description="5'-3' DNA helicase ZGRF1-like N-terminal" evidence="2">
    <location>
        <begin position="113"/>
        <end position="158"/>
    </location>
</feature>
<keyword evidence="4" id="KW-1185">Reference proteome</keyword>
<comment type="caution">
    <text evidence="3">The sequence shown here is derived from an EMBL/GenBank/DDBJ whole genome shotgun (WGS) entry which is preliminary data.</text>
</comment>
<dbReference type="Pfam" id="PF10382">
    <property type="entry name" value="ZGRF1-like_N"/>
    <property type="match status" value="2"/>
</dbReference>
<evidence type="ECO:0000313" key="4">
    <source>
        <dbReference type="Proteomes" id="UP001179952"/>
    </source>
</evidence>
<sequence length="447" mass="49890">MITMADTKRWTVTYTRHLTQKRKVYQDGMLDLHCSSNKVTLYSDTEEAIANRYLKKDEVVKSGSTLAFDAYLVDVADPDLKAKPLKENGPCFGSGRKIKLENDEPSRNPSLREWHALYTTQKTQKAKRYHDGFLQIEACGLRMNQVTLKNEEGDILGRETQKDSSSGQVRVPGSRNSNIDMSTSDAGVPRENALQNGDKKSAPPDALTDQSNSMQESVRASQILSILKKPANQGGLGPLKHQAEQSHSDVPQLDFQHKNETMKQNAPEDSKRDKTTAQPRSVFSQTEATQEIPVRRATISIDSDNLPKMPSESPTQLFDASIGKSDIFNHGVAEIHDSNLEQSTIVVEEFSGFSHPEGNQHLTDAPPCDPNRFGSKEVQKYNAVKDEMSRQPYKDAVEVGVGSDEVHSSSPPPCQNTLIRRSKEFDFGISYEKREQMNDFPSFDLGI</sequence>
<dbReference type="PANTHER" id="PTHR28535">
    <property type="entry name" value="ZINC FINGER GRF-TYPE CONTAINING 1"/>
    <property type="match status" value="1"/>
</dbReference>
<evidence type="ECO:0000313" key="3">
    <source>
        <dbReference type="EMBL" id="KAK1274811.1"/>
    </source>
</evidence>
<organism evidence="3 4">
    <name type="scientific">Acorus gramineus</name>
    <name type="common">Dwarf sweet flag</name>
    <dbReference type="NCBI Taxonomy" id="55184"/>
    <lineage>
        <taxon>Eukaryota</taxon>
        <taxon>Viridiplantae</taxon>
        <taxon>Streptophyta</taxon>
        <taxon>Embryophyta</taxon>
        <taxon>Tracheophyta</taxon>
        <taxon>Spermatophyta</taxon>
        <taxon>Magnoliopsida</taxon>
        <taxon>Liliopsida</taxon>
        <taxon>Acoraceae</taxon>
        <taxon>Acorus</taxon>
    </lineage>
</organism>
<feature type="compositionally biased region" description="Polar residues" evidence="1">
    <location>
        <begin position="163"/>
        <end position="185"/>
    </location>
</feature>
<dbReference type="GO" id="GO:0035861">
    <property type="term" value="C:site of double-strand break"/>
    <property type="evidence" value="ECO:0007669"/>
    <property type="project" value="TreeGrafter"/>
</dbReference>
<feature type="compositionally biased region" description="Basic and acidic residues" evidence="1">
    <location>
        <begin position="152"/>
        <end position="162"/>
    </location>
</feature>
<name>A0AAV9BDW8_ACOGR</name>
<dbReference type="GO" id="GO:0006302">
    <property type="term" value="P:double-strand break repair"/>
    <property type="evidence" value="ECO:0007669"/>
    <property type="project" value="TreeGrafter"/>
</dbReference>
<feature type="compositionally biased region" description="Polar residues" evidence="1">
    <location>
        <begin position="208"/>
        <end position="224"/>
    </location>
</feature>
<proteinExistence type="predicted"/>
<dbReference type="PANTHER" id="PTHR28535:SF1">
    <property type="entry name" value="PROTEIN ZGRF1"/>
    <property type="match status" value="1"/>
</dbReference>
<feature type="region of interest" description="Disordered" evidence="1">
    <location>
        <begin position="152"/>
        <end position="291"/>
    </location>
</feature>
<accession>A0AAV9BDW8</accession>
<feature type="compositionally biased region" description="Polar residues" evidence="1">
    <location>
        <begin position="276"/>
        <end position="289"/>
    </location>
</feature>
<dbReference type="InterPro" id="IPR052800">
    <property type="entry name" value="DNA_Repair_Helicase_ZGRF1"/>
</dbReference>
<dbReference type="InterPro" id="IPR018838">
    <property type="entry name" value="ZGRF1-like_N"/>
</dbReference>
<reference evidence="3" key="2">
    <citation type="submission" date="2023-06" db="EMBL/GenBank/DDBJ databases">
        <authorList>
            <person name="Ma L."/>
            <person name="Liu K.-W."/>
            <person name="Li Z."/>
            <person name="Hsiao Y.-Y."/>
            <person name="Qi Y."/>
            <person name="Fu T."/>
            <person name="Tang G."/>
            <person name="Zhang D."/>
            <person name="Sun W.-H."/>
            <person name="Liu D.-K."/>
            <person name="Li Y."/>
            <person name="Chen G.-Z."/>
            <person name="Liu X.-D."/>
            <person name="Liao X.-Y."/>
            <person name="Jiang Y.-T."/>
            <person name="Yu X."/>
            <person name="Hao Y."/>
            <person name="Huang J."/>
            <person name="Zhao X.-W."/>
            <person name="Ke S."/>
            <person name="Chen Y.-Y."/>
            <person name="Wu W.-L."/>
            <person name="Hsu J.-L."/>
            <person name="Lin Y.-F."/>
            <person name="Huang M.-D."/>
            <person name="Li C.-Y."/>
            <person name="Huang L."/>
            <person name="Wang Z.-W."/>
            <person name="Zhao X."/>
            <person name="Zhong W.-Y."/>
            <person name="Peng D.-H."/>
            <person name="Ahmad S."/>
            <person name="Lan S."/>
            <person name="Zhang J.-S."/>
            <person name="Tsai W.-C."/>
            <person name="Van De Peer Y."/>
            <person name="Liu Z.-J."/>
        </authorList>
    </citation>
    <scope>NUCLEOTIDE SEQUENCE</scope>
    <source>
        <strain evidence="3">SCP</strain>
        <tissue evidence="3">Leaves</tissue>
    </source>
</reference>
<reference evidence="3" key="1">
    <citation type="journal article" date="2023" name="Nat. Commun.">
        <title>Diploid and tetraploid genomes of Acorus and the evolution of monocots.</title>
        <authorList>
            <person name="Ma L."/>
            <person name="Liu K.W."/>
            <person name="Li Z."/>
            <person name="Hsiao Y.Y."/>
            <person name="Qi Y."/>
            <person name="Fu T."/>
            <person name="Tang G.D."/>
            <person name="Zhang D."/>
            <person name="Sun W.H."/>
            <person name="Liu D.K."/>
            <person name="Li Y."/>
            <person name="Chen G.Z."/>
            <person name="Liu X.D."/>
            <person name="Liao X.Y."/>
            <person name="Jiang Y.T."/>
            <person name="Yu X."/>
            <person name="Hao Y."/>
            <person name="Huang J."/>
            <person name="Zhao X.W."/>
            <person name="Ke S."/>
            <person name="Chen Y.Y."/>
            <person name="Wu W.L."/>
            <person name="Hsu J.L."/>
            <person name="Lin Y.F."/>
            <person name="Huang M.D."/>
            <person name="Li C.Y."/>
            <person name="Huang L."/>
            <person name="Wang Z.W."/>
            <person name="Zhao X."/>
            <person name="Zhong W.Y."/>
            <person name="Peng D.H."/>
            <person name="Ahmad S."/>
            <person name="Lan S."/>
            <person name="Zhang J.S."/>
            <person name="Tsai W.C."/>
            <person name="Van de Peer Y."/>
            <person name="Liu Z.J."/>
        </authorList>
    </citation>
    <scope>NUCLEOTIDE SEQUENCE</scope>
    <source>
        <strain evidence="3">SCP</strain>
    </source>
</reference>
<gene>
    <name evidence="3" type="ORF">QJS04_geneDACA022490</name>
</gene>